<feature type="compositionally biased region" description="Basic and acidic residues" evidence="1">
    <location>
        <begin position="146"/>
        <end position="187"/>
    </location>
</feature>
<reference evidence="2" key="1">
    <citation type="submission" date="2023-03" db="EMBL/GenBank/DDBJ databases">
        <authorList>
            <person name="Steffen K."/>
            <person name="Cardenas P."/>
        </authorList>
    </citation>
    <scope>NUCLEOTIDE SEQUENCE</scope>
</reference>
<feature type="compositionally biased region" description="Basic and acidic residues" evidence="1">
    <location>
        <begin position="25"/>
        <end position="38"/>
    </location>
</feature>
<evidence type="ECO:0000256" key="1">
    <source>
        <dbReference type="SAM" id="MobiDB-lite"/>
    </source>
</evidence>
<feature type="compositionally biased region" description="Basic and acidic residues" evidence="1">
    <location>
        <begin position="449"/>
        <end position="462"/>
    </location>
</feature>
<protein>
    <submittedName>
        <fullName evidence="2">Uncharacterized protein</fullName>
    </submittedName>
</protein>
<feature type="compositionally biased region" description="Low complexity" evidence="1">
    <location>
        <begin position="917"/>
        <end position="929"/>
    </location>
</feature>
<feature type="compositionally biased region" description="Basic and acidic residues" evidence="1">
    <location>
        <begin position="691"/>
        <end position="702"/>
    </location>
</feature>
<evidence type="ECO:0000313" key="3">
    <source>
        <dbReference type="Proteomes" id="UP001174909"/>
    </source>
</evidence>
<keyword evidence="3" id="KW-1185">Reference proteome</keyword>
<feature type="compositionally biased region" description="Basic and acidic residues" evidence="1">
    <location>
        <begin position="1131"/>
        <end position="1145"/>
    </location>
</feature>
<sequence>MMSGVKHWKEDDDQISGSLSPAKAPKIDSEGEKEEKLSRIVGLFSPGKEPPIIKPKPKPKTKPKPVSFSQSDQTDAPNEQSPGAMEVGPIRLSEDSLAQFGKVVDLDAVVRYQLLDNTPQKDRAALSQSKGLKDRRLPSHVATLVGDERPPQRQLPRDIARPKHQPKVVEEPDAGDQHQLTDEEKRQKLMAKVGISQGNPLAALGNILRKGPGRGSGRDSKSPRREVTVTKKPSFKGSKESLRESCKDSTEPSGRPSEQKSPKMFRFGIKRSGSRSKKGEKDDSASDTSSVNSLNVVAVKEEPMEAESSGLTVSRSAGVNERKENMGEVIDKTKSAPEASSKSSNRNSTYFKPPEVEPLTDLFDSGELDALLKPNEGAEKGAAVDSTRENLESAGEEEQASNSGSGLKRNNLRSSFRMYENRYKAETLEKKKEKSPLSMTASVAVRSIESTKKQSSNEEHVAESIPSDTGTPYTKHDGDSIVTSVSPKPEVESCKSEKEKDNERRRRKLFDDELFPSDIPGRLHTKVKSASAATPSLDAYAKAHRSPSPVAVVSDNKDQGKDEIGDNSESNSASPSLKTTDQAESEEEGPRNIPTGEVSESGKEAETMPQDQQQVAVNVPSSSNSCETHVDHEADKDVCVPINTSEEQKTPVPVSPTQTPSEVKSQSVLAKTELEKDSEERKSTMGPSTSDDFHREERKSKTDPSTFSGVSKEAEKQPTLEMESGGTQETEGPGNEHLESTRSEKENPSISTERKRREEKQQSHRSARSNDSRSRIQSGKVSSGRSRFDSSSPSSSPRLQRARASTESPRLASGKKIKRSEDQDSKSPLWMSDMQKKKEGRTKTKEQMTPVKPSADGEDMPDWRRRVLERRRKAAEANTKSPSTDGRVDRISRSGRCREAGGAFTSTKKSPQKDKSPSPSSSKKSSTKAVKSKGKGTSDEGKVKTEDTETKDANKDKQENCKKEVADDPDFGHEIISDMHEKQESTSKPVQTVTSPKPEITSPKPKINIFTKKVAKHSSSSEQVQQSVFSIDVKPSLTPAADDVPEKDAIDDEVFEDTKREIPTDVSSSNLKEKSSVESSETAGSRHSSNSSEKEVGVPFRSRGISHSRSPTPTSLATGPLKLPADPGVPEWKKKMLERKKDSSNLKKPLVPKSESEVPAWKKELLAKRSKIGEESKVTSRMRSSTVPTRPVSATRSGRRKEQPVPEFMKEFQSKKKSTT</sequence>
<proteinExistence type="predicted"/>
<feature type="compositionally biased region" description="Basic and acidic residues" evidence="1">
    <location>
        <begin position="419"/>
        <end position="435"/>
    </location>
</feature>
<feature type="compositionally biased region" description="Basic and acidic residues" evidence="1">
    <location>
        <begin position="734"/>
        <end position="774"/>
    </location>
</feature>
<feature type="compositionally biased region" description="Acidic residues" evidence="1">
    <location>
        <begin position="1043"/>
        <end position="1055"/>
    </location>
</feature>
<feature type="compositionally biased region" description="Basic and acidic residues" evidence="1">
    <location>
        <begin position="555"/>
        <end position="564"/>
    </location>
</feature>
<feature type="compositionally biased region" description="Low complexity" evidence="1">
    <location>
        <begin position="782"/>
        <end position="805"/>
    </location>
</feature>
<feature type="compositionally biased region" description="Basic and acidic residues" evidence="1">
    <location>
        <begin position="237"/>
        <end position="250"/>
    </location>
</feature>
<feature type="compositionally biased region" description="Basic and acidic residues" evidence="1">
    <location>
        <begin position="216"/>
        <end position="229"/>
    </location>
</feature>
<feature type="compositionally biased region" description="Basic and acidic residues" evidence="1">
    <location>
        <begin position="672"/>
        <end position="683"/>
    </location>
</feature>
<feature type="compositionally biased region" description="Polar residues" evidence="1">
    <location>
        <begin position="338"/>
        <end position="350"/>
    </location>
</feature>
<feature type="compositionally biased region" description="Low complexity" evidence="1">
    <location>
        <begin position="650"/>
        <end position="661"/>
    </location>
</feature>
<feature type="compositionally biased region" description="Basic and acidic residues" evidence="1">
    <location>
        <begin position="886"/>
        <end position="899"/>
    </location>
</feature>
<feature type="compositionally biased region" description="Basic and acidic residues" evidence="1">
    <location>
        <begin position="320"/>
        <end position="335"/>
    </location>
</feature>
<feature type="compositionally biased region" description="Basic and acidic residues" evidence="1">
    <location>
        <begin position="628"/>
        <end position="638"/>
    </location>
</feature>
<feature type="compositionally biased region" description="Polar residues" evidence="1">
    <location>
        <begin position="67"/>
        <end position="81"/>
    </location>
</feature>
<dbReference type="EMBL" id="CASHTH010002417">
    <property type="protein sequence ID" value="CAI8029595.1"/>
    <property type="molecule type" value="Genomic_DNA"/>
</dbReference>
<feature type="compositionally biased region" description="Polar residues" evidence="1">
    <location>
        <begin position="1077"/>
        <end position="1091"/>
    </location>
</feature>
<feature type="compositionally biased region" description="Polar residues" evidence="1">
    <location>
        <begin position="567"/>
        <end position="582"/>
    </location>
</feature>
<dbReference type="AlphaFoldDB" id="A0AA35SGD0"/>
<accession>A0AA35SGD0</accession>
<name>A0AA35SGD0_GEOBA</name>
<feature type="region of interest" description="Disordered" evidence="1">
    <location>
        <begin position="1170"/>
        <end position="1220"/>
    </location>
</feature>
<feature type="compositionally biased region" description="Basic and acidic residues" evidence="1">
    <location>
        <begin position="489"/>
        <end position="504"/>
    </location>
</feature>
<feature type="compositionally biased region" description="Polar residues" evidence="1">
    <location>
        <begin position="1179"/>
        <end position="1196"/>
    </location>
</feature>
<feature type="region of interest" description="Disordered" evidence="1">
    <location>
        <begin position="1"/>
        <end position="90"/>
    </location>
</feature>
<gene>
    <name evidence="2" type="ORF">GBAR_LOCUS16800</name>
</gene>
<feature type="compositionally biased region" description="Basic and acidic residues" evidence="1">
    <location>
        <begin position="834"/>
        <end position="846"/>
    </location>
</feature>
<organism evidence="2 3">
    <name type="scientific">Geodia barretti</name>
    <name type="common">Barrett's horny sponge</name>
    <dbReference type="NCBI Taxonomy" id="519541"/>
    <lineage>
        <taxon>Eukaryota</taxon>
        <taxon>Metazoa</taxon>
        <taxon>Porifera</taxon>
        <taxon>Demospongiae</taxon>
        <taxon>Heteroscleromorpha</taxon>
        <taxon>Tetractinellida</taxon>
        <taxon>Astrophorina</taxon>
        <taxon>Geodiidae</taxon>
        <taxon>Geodia</taxon>
    </lineage>
</organism>
<evidence type="ECO:0000313" key="2">
    <source>
        <dbReference type="EMBL" id="CAI8029595.1"/>
    </source>
</evidence>
<feature type="region of interest" description="Disordered" evidence="1">
    <location>
        <begin position="1032"/>
        <end position="1158"/>
    </location>
</feature>
<dbReference type="Proteomes" id="UP001174909">
    <property type="component" value="Unassembled WGS sequence"/>
</dbReference>
<feature type="compositionally biased region" description="Polar residues" evidence="1">
    <location>
        <begin position="1105"/>
        <end position="1117"/>
    </location>
</feature>
<feature type="region of interest" description="Disordered" evidence="1">
    <location>
        <begin position="114"/>
        <end position="1006"/>
    </location>
</feature>
<feature type="compositionally biased region" description="Polar residues" evidence="1">
    <location>
        <begin position="986"/>
        <end position="995"/>
    </location>
</feature>
<feature type="compositionally biased region" description="Polar residues" evidence="1">
    <location>
        <begin position="286"/>
        <end position="295"/>
    </location>
</feature>
<comment type="caution">
    <text evidence="2">The sequence shown here is derived from an EMBL/GenBank/DDBJ whole genome shotgun (WGS) entry which is preliminary data.</text>
</comment>
<feature type="compositionally biased region" description="Basic and acidic residues" evidence="1">
    <location>
        <begin position="1200"/>
        <end position="1214"/>
    </location>
</feature>
<feature type="compositionally biased region" description="Basic and acidic residues" evidence="1">
    <location>
        <begin position="936"/>
        <end position="985"/>
    </location>
</feature>
<feature type="compositionally biased region" description="Polar residues" evidence="1">
    <location>
        <begin position="609"/>
        <end position="627"/>
    </location>
</feature>